<organism evidence="2 3">
    <name type="scientific">Datura stramonium</name>
    <name type="common">Jimsonweed</name>
    <name type="synonym">Common thornapple</name>
    <dbReference type="NCBI Taxonomy" id="4076"/>
    <lineage>
        <taxon>Eukaryota</taxon>
        <taxon>Viridiplantae</taxon>
        <taxon>Streptophyta</taxon>
        <taxon>Embryophyta</taxon>
        <taxon>Tracheophyta</taxon>
        <taxon>Spermatophyta</taxon>
        <taxon>Magnoliopsida</taxon>
        <taxon>eudicotyledons</taxon>
        <taxon>Gunneridae</taxon>
        <taxon>Pentapetalae</taxon>
        <taxon>asterids</taxon>
        <taxon>lamiids</taxon>
        <taxon>Solanales</taxon>
        <taxon>Solanaceae</taxon>
        <taxon>Solanoideae</taxon>
        <taxon>Datureae</taxon>
        <taxon>Datura</taxon>
    </lineage>
</organism>
<protein>
    <submittedName>
        <fullName evidence="2">Uncharacterized protein</fullName>
    </submittedName>
</protein>
<evidence type="ECO:0000313" key="3">
    <source>
        <dbReference type="Proteomes" id="UP000823775"/>
    </source>
</evidence>
<comment type="caution">
    <text evidence="2">The sequence shown here is derived from an EMBL/GenBank/DDBJ whole genome shotgun (WGS) entry which is preliminary data.</text>
</comment>
<dbReference type="EMBL" id="JACEIK010006491">
    <property type="protein sequence ID" value="MCE2055790.1"/>
    <property type="molecule type" value="Genomic_DNA"/>
</dbReference>
<evidence type="ECO:0000313" key="2">
    <source>
        <dbReference type="EMBL" id="MCE2055790.1"/>
    </source>
</evidence>
<feature type="region of interest" description="Disordered" evidence="1">
    <location>
        <begin position="45"/>
        <end position="64"/>
    </location>
</feature>
<dbReference type="Proteomes" id="UP000823775">
    <property type="component" value="Unassembled WGS sequence"/>
</dbReference>
<feature type="compositionally biased region" description="Basic and acidic residues" evidence="1">
    <location>
        <begin position="45"/>
        <end position="54"/>
    </location>
</feature>
<feature type="compositionally biased region" description="Basic and acidic residues" evidence="1">
    <location>
        <begin position="11"/>
        <end position="30"/>
    </location>
</feature>
<feature type="compositionally biased region" description="Basic residues" evidence="1">
    <location>
        <begin position="1"/>
        <end position="10"/>
    </location>
</feature>
<name>A0ABS8W0Z7_DATST</name>
<sequence length="91" mass="10375">MTSRRTSHLHTSKEIDLKDKGKGKEKRSAEIEFDLDPEIEEAHEERRADLHRLPTDTAADTGEGLTDFHVATRVHINMGDIRALEISDRAR</sequence>
<accession>A0ABS8W0Z7</accession>
<gene>
    <name evidence="2" type="ORF">HAX54_043431</name>
</gene>
<evidence type="ECO:0000256" key="1">
    <source>
        <dbReference type="SAM" id="MobiDB-lite"/>
    </source>
</evidence>
<proteinExistence type="predicted"/>
<feature type="compositionally biased region" description="Acidic residues" evidence="1">
    <location>
        <begin position="31"/>
        <end position="40"/>
    </location>
</feature>
<feature type="region of interest" description="Disordered" evidence="1">
    <location>
        <begin position="1"/>
        <end position="40"/>
    </location>
</feature>
<keyword evidence="3" id="KW-1185">Reference proteome</keyword>
<reference evidence="2 3" key="1">
    <citation type="journal article" date="2021" name="BMC Genomics">
        <title>Datura genome reveals duplications of psychoactive alkaloid biosynthetic genes and high mutation rate following tissue culture.</title>
        <authorList>
            <person name="Rajewski A."/>
            <person name="Carter-House D."/>
            <person name="Stajich J."/>
            <person name="Litt A."/>
        </authorList>
    </citation>
    <scope>NUCLEOTIDE SEQUENCE [LARGE SCALE GENOMIC DNA]</scope>
    <source>
        <strain evidence="2">AR-01</strain>
    </source>
</reference>